<dbReference type="Gene3D" id="3.40.50.720">
    <property type="entry name" value="NAD(P)-binding Rossmann-like Domain"/>
    <property type="match status" value="1"/>
</dbReference>
<protein>
    <submittedName>
        <fullName evidence="5">Uncharacterized protein</fullName>
    </submittedName>
</protein>
<dbReference type="PRINTS" id="PR00081">
    <property type="entry name" value="GDHRDH"/>
</dbReference>
<dbReference type="AlphaFoldDB" id="A0A4S4LR06"/>
<reference evidence="5 6" key="1">
    <citation type="submission" date="2019-02" db="EMBL/GenBank/DDBJ databases">
        <title>Genome sequencing of the rare red list fungi Bondarzewia mesenterica.</title>
        <authorList>
            <person name="Buettner E."/>
            <person name="Kellner H."/>
        </authorList>
    </citation>
    <scope>NUCLEOTIDE SEQUENCE [LARGE SCALE GENOMIC DNA]</scope>
    <source>
        <strain evidence="5 6">DSM 108281</strain>
    </source>
</reference>
<evidence type="ECO:0000256" key="1">
    <source>
        <dbReference type="ARBA" id="ARBA00006484"/>
    </source>
</evidence>
<accession>A0A4S4LR06</accession>
<comment type="caution">
    <text evidence="5">The sequence shown here is derived from an EMBL/GenBank/DDBJ whole genome shotgun (WGS) entry which is preliminary data.</text>
</comment>
<keyword evidence="3" id="KW-0560">Oxidoreductase</keyword>
<comment type="similarity">
    <text evidence="1 4">Belongs to the short-chain dehydrogenases/reductases (SDR) family.</text>
</comment>
<dbReference type="GO" id="GO:0019433">
    <property type="term" value="P:triglyceride catabolic process"/>
    <property type="evidence" value="ECO:0007669"/>
    <property type="project" value="TreeGrafter"/>
</dbReference>
<dbReference type="PRINTS" id="PR00080">
    <property type="entry name" value="SDRFAMILY"/>
</dbReference>
<dbReference type="PANTHER" id="PTHR44169:SF6">
    <property type="entry name" value="NADPH-DEPENDENT 1-ACYLDIHYDROXYACETONE PHOSPHATE REDUCTASE"/>
    <property type="match status" value="1"/>
</dbReference>
<dbReference type="InterPro" id="IPR036291">
    <property type="entry name" value="NAD(P)-bd_dom_sf"/>
</dbReference>
<dbReference type="Pfam" id="PF00106">
    <property type="entry name" value="adh_short"/>
    <property type="match status" value="1"/>
</dbReference>
<dbReference type="EMBL" id="SGPL01000307">
    <property type="protein sequence ID" value="THH14038.1"/>
    <property type="molecule type" value="Genomic_DNA"/>
</dbReference>
<dbReference type="GO" id="GO:0006654">
    <property type="term" value="P:phosphatidic acid biosynthetic process"/>
    <property type="evidence" value="ECO:0007669"/>
    <property type="project" value="TreeGrafter"/>
</dbReference>
<keyword evidence="2" id="KW-0521">NADP</keyword>
<name>A0A4S4LR06_9AGAM</name>
<dbReference type="GO" id="GO:0004806">
    <property type="term" value="F:triacylglycerol lipase activity"/>
    <property type="evidence" value="ECO:0007669"/>
    <property type="project" value="TreeGrafter"/>
</dbReference>
<dbReference type="PANTHER" id="PTHR44169">
    <property type="entry name" value="NADPH-DEPENDENT 1-ACYLDIHYDROXYACETONE PHOSPHATE REDUCTASE"/>
    <property type="match status" value="1"/>
</dbReference>
<dbReference type="GO" id="GO:0005811">
    <property type="term" value="C:lipid droplet"/>
    <property type="evidence" value="ECO:0007669"/>
    <property type="project" value="TreeGrafter"/>
</dbReference>
<evidence type="ECO:0000256" key="3">
    <source>
        <dbReference type="ARBA" id="ARBA00023002"/>
    </source>
</evidence>
<gene>
    <name evidence="5" type="ORF">EW146_g6251</name>
</gene>
<dbReference type="InterPro" id="IPR020904">
    <property type="entry name" value="Sc_DH/Rdtase_CS"/>
</dbReference>
<evidence type="ECO:0000313" key="5">
    <source>
        <dbReference type="EMBL" id="THH14038.1"/>
    </source>
</evidence>
<evidence type="ECO:0000313" key="6">
    <source>
        <dbReference type="Proteomes" id="UP000310158"/>
    </source>
</evidence>
<dbReference type="PROSITE" id="PS00061">
    <property type="entry name" value="ADH_SHORT"/>
    <property type="match status" value="1"/>
</dbReference>
<sequence length="290" mass="31238">MDENSPMLSWGFSYHDEHKWLRVLPFELTTLHQIHSRSPSTLKASSFGASSKASVFDHFDHAPQLDLELLALLSTKLTASTKTVLITGYADLPRLRVFATSRRVEAMQTLTAMGIETLSLDVTNVESIHAAQASVSELTGGKLDILVNNAGIAYASAAADITMNQVKALFDVNLFGAIAMVQIFLPLLMTSGDARILNVSSLAGLMPVPFNCAYNASKAALFSYGDTLRVELAPFNVKIAAGNVQSNIMKGAPTSLPPGSLYQPINAEFKELRIEKFQGACYSGAHRDGG</sequence>
<proteinExistence type="inferred from homology"/>
<dbReference type="OrthoDB" id="2102561at2759"/>
<evidence type="ECO:0000256" key="2">
    <source>
        <dbReference type="ARBA" id="ARBA00022857"/>
    </source>
</evidence>
<evidence type="ECO:0000256" key="4">
    <source>
        <dbReference type="RuleBase" id="RU000363"/>
    </source>
</evidence>
<dbReference type="SUPFAM" id="SSF51735">
    <property type="entry name" value="NAD(P)-binding Rossmann-fold domains"/>
    <property type="match status" value="1"/>
</dbReference>
<keyword evidence="6" id="KW-1185">Reference proteome</keyword>
<dbReference type="GO" id="GO:0000140">
    <property type="term" value="F:acylglycerone-phosphate reductase (NADP+) activity"/>
    <property type="evidence" value="ECO:0007669"/>
    <property type="project" value="TreeGrafter"/>
</dbReference>
<organism evidence="5 6">
    <name type="scientific">Bondarzewia mesenterica</name>
    <dbReference type="NCBI Taxonomy" id="1095465"/>
    <lineage>
        <taxon>Eukaryota</taxon>
        <taxon>Fungi</taxon>
        <taxon>Dikarya</taxon>
        <taxon>Basidiomycota</taxon>
        <taxon>Agaricomycotina</taxon>
        <taxon>Agaricomycetes</taxon>
        <taxon>Russulales</taxon>
        <taxon>Bondarzewiaceae</taxon>
        <taxon>Bondarzewia</taxon>
    </lineage>
</organism>
<dbReference type="InterPro" id="IPR002347">
    <property type="entry name" value="SDR_fam"/>
</dbReference>
<dbReference type="GO" id="GO:0005783">
    <property type="term" value="C:endoplasmic reticulum"/>
    <property type="evidence" value="ECO:0007669"/>
    <property type="project" value="TreeGrafter"/>
</dbReference>
<dbReference type="Proteomes" id="UP000310158">
    <property type="component" value="Unassembled WGS sequence"/>
</dbReference>